<dbReference type="EMBL" id="JAJEQC010000001">
    <property type="protein sequence ID" value="MCC2135894.1"/>
    <property type="molecule type" value="Genomic_DNA"/>
</dbReference>
<accession>A0AAE3AKF9</accession>
<evidence type="ECO:0000313" key="3">
    <source>
        <dbReference type="Proteomes" id="UP001199424"/>
    </source>
</evidence>
<reference evidence="2" key="1">
    <citation type="submission" date="2021-10" db="EMBL/GenBank/DDBJ databases">
        <title>Anaerobic single-cell dispensing facilitates the cultivation of human gut bacteria.</title>
        <authorList>
            <person name="Afrizal A."/>
        </authorList>
    </citation>
    <scope>NUCLEOTIDE SEQUENCE</scope>
    <source>
        <strain evidence="2">CLA-AA-H250</strain>
    </source>
</reference>
<keyword evidence="3" id="KW-1185">Reference proteome</keyword>
<sequence>MKAEKGSEIITTICQYENSVAMPDNERLTYLDTCGIARLKDGNGNVKAQEAYANRCSEYLRFGHEVDLAACGAYSPYDALKVCDTPEIFLKTGFAQRPMLYTQKHLFQALTPKSDYNPHRHGFSIEQVKRFPELLASPVVLANSPTRDDVLLAILLATDAYDTPLIAGIKPDGTGNYGEREVETNMVLSVYSRQNFIRYFALLRDMDAFVFVSGRKIEALEDLSGLPLAENCFGLDIDRILQRPKCLG</sequence>
<proteinExistence type="predicted"/>
<evidence type="ECO:0000259" key="1">
    <source>
        <dbReference type="Pfam" id="PF18819"/>
    </source>
</evidence>
<organism evidence="2 3">
    <name type="scientific">Hominenteromicrobium mulieris</name>
    <dbReference type="NCBI Taxonomy" id="2885357"/>
    <lineage>
        <taxon>Bacteria</taxon>
        <taxon>Bacillati</taxon>
        <taxon>Bacillota</taxon>
        <taxon>Clostridia</taxon>
        <taxon>Eubacteriales</taxon>
        <taxon>Oscillospiraceae</taxon>
        <taxon>Hominenteromicrobium</taxon>
    </lineage>
</organism>
<dbReference type="Proteomes" id="UP001199424">
    <property type="component" value="Unassembled WGS sequence"/>
</dbReference>
<dbReference type="InterPro" id="IPR041131">
    <property type="entry name" value="MuF_C"/>
</dbReference>
<protein>
    <recommendedName>
        <fullName evidence="1">Phage MuF C-terminal domain-containing protein</fullName>
    </recommendedName>
</protein>
<dbReference type="RefSeq" id="WP_308448483.1">
    <property type="nucleotide sequence ID" value="NZ_JAJEQC010000001.1"/>
</dbReference>
<dbReference type="AlphaFoldDB" id="A0AAE3AKF9"/>
<name>A0AAE3AKF9_9FIRM</name>
<evidence type="ECO:0000313" key="2">
    <source>
        <dbReference type="EMBL" id="MCC2135894.1"/>
    </source>
</evidence>
<dbReference type="Pfam" id="PF18819">
    <property type="entry name" value="MuF_C"/>
    <property type="match status" value="1"/>
</dbReference>
<feature type="domain" description="Phage MuF C-terminal" evidence="1">
    <location>
        <begin position="117"/>
        <end position="217"/>
    </location>
</feature>
<gene>
    <name evidence="2" type="ORF">LKD31_02550</name>
</gene>
<comment type="caution">
    <text evidence="2">The sequence shown here is derived from an EMBL/GenBank/DDBJ whole genome shotgun (WGS) entry which is preliminary data.</text>
</comment>